<name>A0A2S6GKN2_9PSEU</name>
<evidence type="ECO:0000313" key="2">
    <source>
        <dbReference type="Proteomes" id="UP000239203"/>
    </source>
</evidence>
<evidence type="ECO:0000313" key="1">
    <source>
        <dbReference type="EMBL" id="PPK65765.1"/>
    </source>
</evidence>
<gene>
    <name evidence="1" type="ORF">CLV40_11224</name>
</gene>
<sequence length="125" mass="14143">MKTAGERIEEIADCEFTGDRVAERIARYAQLTQRLAHDLARELDIAEEAAEAALRRLKGHPLLVGIDVRLRARKVARELREARDLCKGISAEAVAFNLQFRREFAEALDPTRAAKTKHHRGEVDL</sequence>
<proteinExistence type="predicted"/>
<dbReference type="RefSeq" id="WP_104480761.1">
    <property type="nucleotide sequence ID" value="NZ_CP154825.1"/>
</dbReference>
<dbReference type="Proteomes" id="UP000239203">
    <property type="component" value="Unassembled WGS sequence"/>
</dbReference>
<protein>
    <submittedName>
        <fullName evidence="1">Uncharacterized protein</fullName>
    </submittedName>
</protein>
<reference evidence="1 2" key="1">
    <citation type="submission" date="2018-02" db="EMBL/GenBank/DDBJ databases">
        <title>Genomic Encyclopedia of Archaeal and Bacterial Type Strains, Phase II (KMG-II): from individual species to whole genera.</title>
        <authorList>
            <person name="Goeker M."/>
        </authorList>
    </citation>
    <scope>NUCLEOTIDE SEQUENCE [LARGE SCALE GENOMIC DNA]</scope>
    <source>
        <strain evidence="1 2">YU 961-1</strain>
    </source>
</reference>
<dbReference type="AlphaFoldDB" id="A0A2S6GKN2"/>
<organism evidence="1 2">
    <name type="scientific">Actinokineospora auranticolor</name>
    <dbReference type="NCBI Taxonomy" id="155976"/>
    <lineage>
        <taxon>Bacteria</taxon>
        <taxon>Bacillati</taxon>
        <taxon>Actinomycetota</taxon>
        <taxon>Actinomycetes</taxon>
        <taxon>Pseudonocardiales</taxon>
        <taxon>Pseudonocardiaceae</taxon>
        <taxon>Actinokineospora</taxon>
    </lineage>
</organism>
<accession>A0A2S6GKN2</accession>
<dbReference type="OrthoDB" id="3478985at2"/>
<comment type="caution">
    <text evidence="1">The sequence shown here is derived from an EMBL/GenBank/DDBJ whole genome shotgun (WGS) entry which is preliminary data.</text>
</comment>
<dbReference type="EMBL" id="PTIX01000012">
    <property type="protein sequence ID" value="PPK65765.1"/>
    <property type="molecule type" value="Genomic_DNA"/>
</dbReference>
<keyword evidence="2" id="KW-1185">Reference proteome</keyword>